<dbReference type="InterPro" id="IPR036259">
    <property type="entry name" value="MFS_trans_sf"/>
</dbReference>
<dbReference type="Proteomes" id="UP000242188">
    <property type="component" value="Unassembled WGS sequence"/>
</dbReference>
<evidence type="ECO:0000259" key="6">
    <source>
        <dbReference type="PROSITE" id="PS50850"/>
    </source>
</evidence>
<organism evidence="7 8">
    <name type="scientific">Mizuhopecten yessoensis</name>
    <name type="common">Japanese scallop</name>
    <name type="synonym">Patinopecten yessoensis</name>
    <dbReference type="NCBI Taxonomy" id="6573"/>
    <lineage>
        <taxon>Eukaryota</taxon>
        <taxon>Metazoa</taxon>
        <taxon>Spiralia</taxon>
        <taxon>Lophotrochozoa</taxon>
        <taxon>Mollusca</taxon>
        <taxon>Bivalvia</taxon>
        <taxon>Autobranchia</taxon>
        <taxon>Pteriomorphia</taxon>
        <taxon>Pectinida</taxon>
        <taxon>Pectinoidea</taxon>
        <taxon>Pectinidae</taxon>
        <taxon>Mizuhopecten</taxon>
    </lineage>
</organism>
<dbReference type="Pfam" id="PF07690">
    <property type="entry name" value="MFS_1"/>
    <property type="match status" value="1"/>
</dbReference>
<feature type="transmembrane region" description="Helical" evidence="5">
    <location>
        <begin position="161"/>
        <end position="183"/>
    </location>
</feature>
<dbReference type="STRING" id="6573.A0A210PR03"/>
<feature type="transmembrane region" description="Helical" evidence="5">
    <location>
        <begin position="75"/>
        <end position="102"/>
    </location>
</feature>
<reference evidence="7 8" key="1">
    <citation type="journal article" date="2017" name="Nat. Ecol. Evol.">
        <title>Scallop genome provides insights into evolution of bilaterian karyotype and development.</title>
        <authorList>
            <person name="Wang S."/>
            <person name="Zhang J."/>
            <person name="Jiao W."/>
            <person name="Li J."/>
            <person name="Xun X."/>
            <person name="Sun Y."/>
            <person name="Guo X."/>
            <person name="Huan P."/>
            <person name="Dong B."/>
            <person name="Zhang L."/>
            <person name="Hu X."/>
            <person name="Sun X."/>
            <person name="Wang J."/>
            <person name="Zhao C."/>
            <person name="Wang Y."/>
            <person name="Wang D."/>
            <person name="Huang X."/>
            <person name="Wang R."/>
            <person name="Lv J."/>
            <person name="Li Y."/>
            <person name="Zhang Z."/>
            <person name="Liu B."/>
            <person name="Lu W."/>
            <person name="Hui Y."/>
            <person name="Liang J."/>
            <person name="Zhou Z."/>
            <person name="Hou R."/>
            <person name="Li X."/>
            <person name="Liu Y."/>
            <person name="Li H."/>
            <person name="Ning X."/>
            <person name="Lin Y."/>
            <person name="Zhao L."/>
            <person name="Xing Q."/>
            <person name="Dou J."/>
            <person name="Li Y."/>
            <person name="Mao J."/>
            <person name="Guo H."/>
            <person name="Dou H."/>
            <person name="Li T."/>
            <person name="Mu C."/>
            <person name="Jiang W."/>
            <person name="Fu Q."/>
            <person name="Fu X."/>
            <person name="Miao Y."/>
            <person name="Liu J."/>
            <person name="Yu Q."/>
            <person name="Li R."/>
            <person name="Liao H."/>
            <person name="Li X."/>
            <person name="Kong Y."/>
            <person name="Jiang Z."/>
            <person name="Chourrout D."/>
            <person name="Li R."/>
            <person name="Bao Z."/>
        </authorList>
    </citation>
    <scope>NUCLEOTIDE SEQUENCE [LARGE SCALE GENOMIC DNA]</scope>
    <source>
        <strain evidence="7 8">PY_sf001</strain>
    </source>
</reference>
<evidence type="ECO:0000256" key="5">
    <source>
        <dbReference type="SAM" id="Phobius"/>
    </source>
</evidence>
<dbReference type="PANTHER" id="PTHR24002:SF3">
    <property type="entry name" value="SOLUTE CARRIER FAMILY 22 MEMBER 18"/>
    <property type="match status" value="1"/>
</dbReference>
<dbReference type="AlphaFoldDB" id="A0A210PR03"/>
<feature type="transmembrane region" description="Helical" evidence="5">
    <location>
        <begin position="12"/>
        <end position="32"/>
    </location>
</feature>
<evidence type="ECO:0000313" key="8">
    <source>
        <dbReference type="Proteomes" id="UP000242188"/>
    </source>
</evidence>
<dbReference type="EMBL" id="NEDP02005552">
    <property type="protein sequence ID" value="OWF38929.1"/>
    <property type="molecule type" value="Genomic_DNA"/>
</dbReference>
<keyword evidence="4 5" id="KW-0472">Membrane</keyword>
<feature type="transmembrane region" description="Helical" evidence="5">
    <location>
        <begin position="44"/>
        <end position="63"/>
    </location>
</feature>
<dbReference type="Gene3D" id="1.20.1250.20">
    <property type="entry name" value="MFS general substrate transporter like domains"/>
    <property type="match status" value="1"/>
</dbReference>
<keyword evidence="2 5" id="KW-0812">Transmembrane</keyword>
<feature type="transmembrane region" description="Helical" evidence="5">
    <location>
        <begin position="295"/>
        <end position="313"/>
    </location>
</feature>
<dbReference type="GO" id="GO:0022857">
    <property type="term" value="F:transmembrane transporter activity"/>
    <property type="evidence" value="ECO:0007669"/>
    <property type="project" value="InterPro"/>
</dbReference>
<gene>
    <name evidence="7" type="ORF">KP79_PYT25219</name>
</gene>
<feature type="domain" description="Major facilitator superfamily (MFS) profile" evidence="6">
    <location>
        <begin position="9"/>
        <end position="409"/>
    </location>
</feature>
<sequence length="413" mass="45263">MKWRQSMNPTLPIYISGFLDFFGVSMVIPLISNHARDLGASPTVAGFIGSVYGCLQLFSSPVVGRWSDVSGRKYCLLWSLFFSACGYMSLGFSTSLIALFLARIPLGIFKHSQSIAKSLLADMLPTDRQSAVHGHFNSVSSIGFILGPVVSGHIVEMAGGFYSVTFLCGAIFLLNGVLVWCCFPDVKSKSHDLARDESSTSLQKLGSDEFNFNPKQLFQLKSLSWSAFWDLFLVRFCLGLSLLLFRSNFSLMLREKFDTSPKGLGYIISYSAIVSALCGLLAGKLSRYYRNDNRLYKHLAVIMTLTMILFVFTSTFWCYVLLLVPLSFASMNLRVVGISLLISRGGTQEIGALIGLSQSIMSIARMLAPLLSGILLEVSPSGPPLVGAGMAALAVLVITVKWRGVEQSRPKEE</sequence>
<feature type="transmembrane region" description="Helical" evidence="5">
    <location>
        <begin position="264"/>
        <end position="283"/>
    </location>
</feature>
<dbReference type="PROSITE" id="PS50850">
    <property type="entry name" value="MFS"/>
    <property type="match status" value="1"/>
</dbReference>
<dbReference type="SUPFAM" id="SSF103473">
    <property type="entry name" value="MFS general substrate transporter"/>
    <property type="match status" value="1"/>
</dbReference>
<evidence type="ECO:0000313" key="7">
    <source>
        <dbReference type="EMBL" id="OWF38929.1"/>
    </source>
</evidence>
<dbReference type="CDD" id="cd17390">
    <property type="entry name" value="MFS_MFSD9"/>
    <property type="match status" value="1"/>
</dbReference>
<protein>
    <submittedName>
        <fullName evidence="7">Major facilitator superfamily domain-containing protein 9</fullName>
    </submittedName>
</protein>
<dbReference type="InterPro" id="IPR020846">
    <property type="entry name" value="MFS_dom"/>
</dbReference>
<evidence type="ECO:0000256" key="3">
    <source>
        <dbReference type="ARBA" id="ARBA00022989"/>
    </source>
</evidence>
<name>A0A210PR03_MIZYE</name>
<dbReference type="GO" id="GO:0016020">
    <property type="term" value="C:membrane"/>
    <property type="evidence" value="ECO:0007669"/>
    <property type="project" value="UniProtKB-SubCell"/>
</dbReference>
<feature type="transmembrane region" description="Helical" evidence="5">
    <location>
        <begin position="382"/>
        <end position="402"/>
    </location>
</feature>
<dbReference type="InterPro" id="IPR001958">
    <property type="entry name" value="Tet-R_TetA/multi-R_MdtG-like"/>
</dbReference>
<keyword evidence="3 5" id="KW-1133">Transmembrane helix</keyword>
<dbReference type="GO" id="GO:0005635">
    <property type="term" value="C:nuclear envelope"/>
    <property type="evidence" value="ECO:0007669"/>
    <property type="project" value="TreeGrafter"/>
</dbReference>
<comment type="caution">
    <text evidence="7">The sequence shown here is derived from an EMBL/GenBank/DDBJ whole genome shotgun (WGS) entry which is preliminary data.</text>
</comment>
<keyword evidence="8" id="KW-1185">Reference proteome</keyword>
<dbReference type="PRINTS" id="PR01035">
    <property type="entry name" value="TCRTETA"/>
</dbReference>
<evidence type="ECO:0000256" key="2">
    <source>
        <dbReference type="ARBA" id="ARBA00022692"/>
    </source>
</evidence>
<comment type="subcellular location">
    <subcellularLocation>
        <location evidence="1">Membrane</location>
        <topology evidence="1">Multi-pass membrane protein</topology>
    </subcellularLocation>
</comment>
<feature type="transmembrane region" description="Helical" evidence="5">
    <location>
        <begin position="223"/>
        <end position="244"/>
    </location>
</feature>
<dbReference type="OrthoDB" id="10262656at2759"/>
<proteinExistence type="predicted"/>
<dbReference type="PANTHER" id="PTHR24002">
    <property type="entry name" value="SOLUTE CARRIER FAMILY 22 MEMBER 18"/>
    <property type="match status" value="1"/>
</dbReference>
<dbReference type="InterPro" id="IPR011701">
    <property type="entry name" value="MFS"/>
</dbReference>
<evidence type="ECO:0000256" key="4">
    <source>
        <dbReference type="ARBA" id="ARBA00023136"/>
    </source>
</evidence>
<accession>A0A210PR03</accession>
<evidence type="ECO:0000256" key="1">
    <source>
        <dbReference type="ARBA" id="ARBA00004141"/>
    </source>
</evidence>